<dbReference type="PANTHER" id="PTHR43976">
    <property type="entry name" value="SHORT CHAIN DEHYDROGENASE"/>
    <property type="match status" value="1"/>
</dbReference>
<dbReference type="EMBL" id="JACHMH010000001">
    <property type="protein sequence ID" value="MBB4680980.1"/>
    <property type="molecule type" value="Genomic_DNA"/>
</dbReference>
<dbReference type="Proteomes" id="UP000533598">
    <property type="component" value="Unassembled WGS sequence"/>
</dbReference>
<dbReference type="GO" id="GO:0016491">
    <property type="term" value="F:oxidoreductase activity"/>
    <property type="evidence" value="ECO:0007669"/>
    <property type="project" value="UniProtKB-KW"/>
</dbReference>
<dbReference type="PANTHER" id="PTHR43976:SF16">
    <property type="entry name" value="SHORT-CHAIN DEHYDROGENASE_REDUCTASE FAMILY PROTEIN"/>
    <property type="match status" value="1"/>
</dbReference>
<evidence type="ECO:0000256" key="1">
    <source>
        <dbReference type="ARBA" id="ARBA00006484"/>
    </source>
</evidence>
<dbReference type="CDD" id="cd05374">
    <property type="entry name" value="17beta-HSD-like_SDR_c"/>
    <property type="match status" value="1"/>
</dbReference>
<evidence type="ECO:0000313" key="5">
    <source>
        <dbReference type="Proteomes" id="UP000533598"/>
    </source>
</evidence>
<dbReference type="Pfam" id="PF00106">
    <property type="entry name" value="adh_short"/>
    <property type="match status" value="1"/>
</dbReference>
<dbReference type="AlphaFoldDB" id="A0A7W7CGU0"/>
<dbReference type="InterPro" id="IPR036291">
    <property type="entry name" value="NAD(P)-bd_dom_sf"/>
</dbReference>
<protein>
    <submittedName>
        <fullName evidence="4">NAD(P)-dependent dehydrogenase (Short-subunit alcohol dehydrogenase family)</fullName>
    </submittedName>
</protein>
<dbReference type="PRINTS" id="PR00081">
    <property type="entry name" value="GDHRDH"/>
</dbReference>
<dbReference type="NCBIfam" id="NF006114">
    <property type="entry name" value="PRK08263.1"/>
    <property type="match status" value="1"/>
</dbReference>
<keyword evidence="5" id="KW-1185">Reference proteome</keyword>
<dbReference type="SUPFAM" id="SSF51735">
    <property type="entry name" value="NAD(P)-binding Rossmann-fold domains"/>
    <property type="match status" value="1"/>
</dbReference>
<dbReference type="RefSeq" id="WP_185007180.1">
    <property type="nucleotide sequence ID" value="NZ_BAAAUI010000039.1"/>
</dbReference>
<dbReference type="Gene3D" id="3.40.50.720">
    <property type="entry name" value="NAD(P)-binding Rossmann-like Domain"/>
    <property type="match status" value="1"/>
</dbReference>
<evidence type="ECO:0000256" key="3">
    <source>
        <dbReference type="RuleBase" id="RU000363"/>
    </source>
</evidence>
<gene>
    <name evidence="4" type="ORF">HNR67_007098</name>
</gene>
<comment type="caution">
    <text evidence="4">The sequence shown here is derived from an EMBL/GenBank/DDBJ whole genome shotgun (WGS) entry which is preliminary data.</text>
</comment>
<proteinExistence type="inferred from homology"/>
<evidence type="ECO:0000313" key="4">
    <source>
        <dbReference type="EMBL" id="MBB4680980.1"/>
    </source>
</evidence>
<evidence type="ECO:0000256" key="2">
    <source>
        <dbReference type="ARBA" id="ARBA00023002"/>
    </source>
</evidence>
<comment type="similarity">
    <text evidence="1 3">Belongs to the short-chain dehydrogenases/reductases (SDR) family.</text>
</comment>
<name>A0A7W7CGU0_9PSEU</name>
<reference evidence="4 5" key="1">
    <citation type="submission" date="2020-08" db="EMBL/GenBank/DDBJ databases">
        <title>Sequencing the genomes of 1000 actinobacteria strains.</title>
        <authorList>
            <person name="Klenk H.-P."/>
        </authorList>
    </citation>
    <scope>NUCLEOTIDE SEQUENCE [LARGE SCALE GENOMIC DNA]</scope>
    <source>
        <strain evidence="4 5">DSM 44230</strain>
    </source>
</reference>
<keyword evidence="2" id="KW-0560">Oxidoreductase</keyword>
<dbReference type="InterPro" id="IPR051911">
    <property type="entry name" value="SDR_oxidoreductase"/>
</dbReference>
<dbReference type="InterPro" id="IPR002347">
    <property type="entry name" value="SDR_fam"/>
</dbReference>
<dbReference type="PRINTS" id="PR00080">
    <property type="entry name" value="SDRFAMILY"/>
</dbReference>
<sequence length="283" mass="29659">MSPSRAPLTWFVTGASRGLGFHWVTAALARGDQVAATSRSAASLEPLVAKFGEQVLALEFDVADAAAAKQAIHAAEDHFDGIDVLVNNAGQALLGTVEEVSEEQARAQYEVNFFGPLWTTRAALPGMRAQGHGRVIQVSSYGGLVAYPTMGLYHSSKWALEAMSQALAAEVAGQGIHVTLVEPLTFATELGAKAPAVEPMPEYDAVRQGLMAGAADSPFVTGDPAATAAAILAIVDAPEPPLRVLFGVNGIEPMRAEYASRIAEFEKWDHIARLAQGAGPAGQ</sequence>
<organism evidence="4 5">
    <name type="scientific">Crossiella cryophila</name>
    <dbReference type="NCBI Taxonomy" id="43355"/>
    <lineage>
        <taxon>Bacteria</taxon>
        <taxon>Bacillati</taxon>
        <taxon>Actinomycetota</taxon>
        <taxon>Actinomycetes</taxon>
        <taxon>Pseudonocardiales</taxon>
        <taxon>Pseudonocardiaceae</taxon>
        <taxon>Crossiella</taxon>
    </lineage>
</organism>
<accession>A0A7W7CGU0</accession>